<feature type="transmembrane region" description="Helical" evidence="1">
    <location>
        <begin position="5"/>
        <end position="22"/>
    </location>
</feature>
<reference evidence="2" key="1">
    <citation type="submission" date="2019-08" db="EMBL/GenBank/DDBJ databases">
        <authorList>
            <person name="Kucharzyk K."/>
            <person name="Murdoch R.W."/>
            <person name="Higgins S."/>
            <person name="Loffler F."/>
        </authorList>
    </citation>
    <scope>NUCLEOTIDE SEQUENCE</scope>
</reference>
<organism evidence="2">
    <name type="scientific">bioreactor metagenome</name>
    <dbReference type="NCBI Taxonomy" id="1076179"/>
    <lineage>
        <taxon>unclassified sequences</taxon>
        <taxon>metagenomes</taxon>
        <taxon>ecological metagenomes</taxon>
    </lineage>
</organism>
<comment type="caution">
    <text evidence="2">The sequence shown here is derived from an EMBL/GenBank/DDBJ whole genome shotgun (WGS) entry which is preliminary data.</text>
</comment>
<sequence length="68" mass="7127">MKTKVIFTVCGLLGAIGGYLYYRYVGCLTGTCVIGANPITSSFFGAVFGIVIAGPLSELFKKRSSPTA</sequence>
<keyword evidence="1" id="KW-0812">Transmembrane</keyword>
<accession>A0A644ZR51</accession>
<evidence type="ECO:0000256" key="1">
    <source>
        <dbReference type="SAM" id="Phobius"/>
    </source>
</evidence>
<evidence type="ECO:0008006" key="3">
    <source>
        <dbReference type="Google" id="ProtNLM"/>
    </source>
</evidence>
<keyword evidence="1" id="KW-1133">Transmembrane helix</keyword>
<name>A0A644ZR51_9ZZZZ</name>
<evidence type="ECO:0000313" key="2">
    <source>
        <dbReference type="EMBL" id="MPM43459.1"/>
    </source>
</evidence>
<proteinExistence type="predicted"/>
<dbReference type="EMBL" id="VSSQ01010112">
    <property type="protein sequence ID" value="MPM43459.1"/>
    <property type="molecule type" value="Genomic_DNA"/>
</dbReference>
<protein>
    <recommendedName>
        <fullName evidence="3">YtxH domain-containing protein</fullName>
    </recommendedName>
</protein>
<gene>
    <name evidence="2" type="ORF">SDC9_90133</name>
</gene>
<feature type="transmembrane region" description="Helical" evidence="1">
    <location>
        <begin position="42"/>
        <end position="60"/>
    </location>
</feature>
<keyword evidence="1" id="KW-0472">Membrane</keyword>
<dbReference type="AlphaFoldDB" id="A0A644ZR51"/>